<dbReference type="PANTHER" id="PTHR47504">
    <property type="entry name" value="RIGHT ORIGIN-BINDING PROTEIN"/>
    <property type="match status" value="1"/>
</dbReference>
<keyword evidence="2 5" id="KW-0238">DNA-binding</keyword>
<dbReference type="Proteomes" id="UP000095606">
    <property type="component" value="Unassembled WGS sequence"/>
</dbReference>
<keyword evidence="1" id="KW-0805">Transcription regulation</keyword>
<accession>A0A3E5GIT7</accession>
<reference evidence="5 7" key="1">
    <citation type="submission" date="2015-09" db="EMBL/GenBank/DDBJ databases">
        <authorList>
            <consortium name="Pathogen Informatics"/>
        </authorList>
    </citation>
    <scope>NUCLEOTIDE SEQUENCE [LARGE SCALE GENOMIC DNA]</scope>
    <source>
        <strain evidence="5 7">2789STDY5834846</strain>
    </source>
</reference>
<dbReference type="InterPro" id="IPR050959">
    <property type="entry name" value="MarA-like"/>
</dbReference>
<sequence length="298" mass="34610">MASICQGTWDCQDCPKAVGNTIIHIIYQRGFHKPAQKCEENFILFLIKGEMLVNSQEYAGTMLKEGEFILQAIGSKFEMLAMTDCECIYYGFIQPEMFCDSRFNHIMKDVPSPLIYSPLKIIPELQYLLSGSIAYLRDNKICRELLSLKRKELAFVLGYYYSDYDLATLVHPLAKYTNSFQCFVFQNYKKVKTVEELAQLGGYTLSTLRRIFTSVFHEPVYEWMQARRKEGILDDLHNSNYSISEICYKYGFESLPHFSNFCKKFFGASPRNLRKNEYENKNKLSDTKEIEYSSGGLL</sequence>
<dbReference type="RefSeq" id="WP_055269260.1">
    <property type="nucleotide sequence ID" value="NZ_CABMFH010000004.1"/>
</dbReference>
<evidence type="ECO:0000256" key="3">
    <source>
        <dbReference type="ARBA" id="ARBA00023163"/>
    </source>
</evidence>
<dbReference type="GeneID" id="69587888"/>
<dbReference type="PROSITE" id="PS01124">
    <property type="entry name" value="HTH_ARAC_FAMILY_2"/>
    <property type="match status" value="1"/>
</dbReference>
<dbReference type="SUPFAM" id="SSF46689">
    <property type="entry name" value="Homeodomain-like"/>
    <property type="match status" value="1"/>
</dbReference>
<name>A0A174JM92_9BACE</name>
<dbReference type="SMART" id="SM00342">
    <property type="entry name" value="HTH_ARAC"/>
    <property type="match status" value="1"/>
</dbReference>
<dbReference type="InterPro" id="IPR009057">
    <property type="entry name" value="Homeodomain-like_sf"/>
</dbReference>
<protein>
    <submittedName>
        <fullName evidence="5">AraC-type DNA-binding domain-containing proteins</fullName>
    </submittedName>
    <submittedName>
        <fullName evidence="6">Helix-turn-helix transcriptional regulator</fullName>
    </submittedName>
</protein>
<dbReference type="EMBL" id="CP103141">
    <property type="protein sequence ID" value="UVQ75647.1"/>
    <property type="molecule type" value="Genomic_DNA"/>
</dbReference>
<feature type="domain" description="HTH araC/xylS-type" evidence="4">
    <location>
        <begin position="178"/>
        <end position="276"/>
    </location>
</feature>
<evidence type="ECO:0000313" key="7">
    <source>
        <dbReference type="Proteomes" id="UP000095606"/>
    </source>
</evidence>
<dbReference type="AlphaFoldDB" id="A0A174JM92"/>
<accession>A0A174JM92</accession>
<proteinExistence type="predicted"/>
<dbReference type="PANTHER" id="PTHR47504:SF5">
    <property type="entry name" value="RIGHT ORIGIN-BINDING PROTEIN"/>
    <property type="match status" value="1"/>
</dbReference>
<dbReference type="Gene3D" id="1.10.10.60">
    <property type="entry name" value="Homeodomain-like"/>
    <property type="match status" value="1"/>
</dbReference>
<dbReference type="Pfam" id="PF12833">
    <property type="entry name" value="HTH_18"/>
    <property type="match status" value="1"/>
</dbReference>
<evidence type="ECO:0000313" key="8">
    <source>
        <dbReference type="Proteomes" id="UP001060104"/>
    </source>
</evidence>
<keyword evidence="3" id="KW-0804">Transcription</keyword>
<dbReference type="Proteomes" id="UP001060104">
    <property type="component" value="Chromosome"/>
</dbReference>
<evidence type="ECO:0000259" key="4">
    <source>
        <dbReference type="PROSITE" id="PS01124"/>
    </source>
</evidence>
<evidence type="ECO:0000256" key="2">
    <source>
        <dbReference type="ARBA" id="ARBA00023125"/>
    </source>
</evidence>
<evidence type="ECO:0000256" key="1">
    <source>
        <dbReference type="ARBA" id="ARBA00023015"/>
    </source>
</evidence>
<keyword evidence="8" id="KW-1185">Reference proteome</keyword>
<evidence type="ECO:0000313" key="5">
    <source>
        <dbReference type="EMBL" id="CUP00894.1"/>
    </source>
</evidence>
<gene>
    <name evidence="5" type="ORF">ERS852461_01643</name>
    <name evidence="6" type="ORF">NXY30_04380</name>
</gene>
<organism evidence="5 7">
    <name type="scientific">Bacteroides faecis</name>
    <dbReference type="NCBI Taxonomy" id="674529"/>
    <lineage>
        <taxon>Bacteria</taxon>
        <taxon>Pseudomonadati</taxon>
        <taxon>Bacteroidota</taxon>
        <taxon>Bacteroidia</taxon>
        <taxon>Bacteroidales</taxon>
        <taxon>Bacteroidaceae</taxon>
        <taxon>Bacteroides</taxon>
    </lineage>
</organism>
<dbReference type="EMBL" id="CZAE01000006">
    <property type="protein sequence ID" value="CUP00894.1"/>
    <property type="molecule type" value="Genomic_DNA"/>
</dbReference>
<dbReference type="InterPro" id="IPR018060">
    <property type="entry name" value="HTH_AraC"/>
</dbReference>
<reference evidence="6" key="2">
    <citation type="submission" date="2022-08" db="EMBL/GenBank/DDBJ databases">
        <title>Genome Sequencing of Bacteroides fragilis Group Isolates with Nanopore Technology.</title>
        <authorList>
            <person name="Tisza M.J."/>
            <person name="Smith D."/>
            <person name="Dekker J.P."/>
        </authorList>
    </citation>
    <scope>NUCLEOTIDE SEQUENCE</scope>
    <source>
        <strain evidence="6">BFG-527</strain>
    </source>
</reference>
<evidence type="ECO:0000313" key="6">
    <source>
        <dbReference type="EMBL" id="UVQ75647.1"/>
    </source>
</evidence>
<dbReference type="GO" id="GO:0043565">
    <property type="term" value="F:sequence-specific DNA binding"/>
    <property type="evidence" value="ECO:0007669"/>
    <property type="project" value="InterPro"/>
</dbReference>
<dbReference type="GO" id="GO:0003700">
    <property type="term" value="F:DNA-binding transcription factor activity"/>
    <property type="evidence" value="ECO:0007669"/>
    <property type="project" value="InterPro"/>
</dbReference>